<dbReference type="Proteomes" id="UP000828390">
    <property type="component" value="Unassembled WGS sequence"/>
</dbReference>
<name>A0A9D4L4T4_DREPO</name>
<reference evidence="1" key="1">
    <citation type="journal article" date="2019" name="bioRxiv">
        <title>The Genome of the Zebra Mussel, Dreissena polymorpha: A Resource for Invasive Species Research.</title>
        <authorList>
            <person name="McCartney M.A."/>
            <person name="Auch B."/>
            <person name="Kono T."/>
            <person name="Mallez S."/>
            <person name="Zhang Y."/>
            <person name="Obille A."/>
            <person name="Becker A."/>
            <person name="Abrahante J.E."/>
            <person name="Garbe J."/>
            <person name="Badalamenti J.P."/>
            <person name="Herman A."/>
            <person name="Mangelson H."/>
            <person name="Liachko I."/>
            <person name="Sullivan S."/>
            <person name="Sone E.D."/>
            <person name="Koren S."/>
            <person name="Silverstein K.A.T."/>
            <person name="Beckman K.B."/>
            <person name="Gohl D.M."/>
        </authorList>
    </citation>
    <scope>NUCLEOTIDE SEQUENCE</scope>
    <source>
        <strain evidence="1">Duluth1</strain>
        <tissue evidence="1">Whole animal</tissue>
    </source>
</reference>
<proteinExistence type="predicted"/>
<dbReference type="AlphaFoldDB" id="A0A9D4L4T4"/>
<evidence type="ECO:0000313" key="2">
    <source>
        <dbReference type="Proteomes" id="UP000828390"/>
    </source>
</evidence>
<accession>A0A9D4L4T4</accession>
<protein>
    <submittedName>
        <fullName evidence="1">Uncharacterized protein</fullName>
    </submittedName>
</protein>
<gene>
    <name evidence="1" type="ORF">DPMN_094466</name>
</gene>
<sequence>MEEIIPCDVVLLASAEEVTNVPICKHLYTGEPSTTELTERHDLETTVITELPSLLTKLNDCSLNSK</sequence>
<comment type="caution">
    <text evidence="1">The sequence shown here is derived from an EMBL/GenBank/DDBJ whole genome shotgun (WGS) entry which is preliminary data.</text>
</comment>
<dbReference type="EMBL" id="JAIWYP010000003">
    <property type="protein sequence ID" value="KAH3851977.1"/>
    <property type="molecule type" value="Genomic_DNA"/>
</dbReference>
<organism evidence="1 2">
    <name type="scientific">Dreissena polymorpha</name>
    <name type="common">Zebra mussel</name>
    <name type="synonym">Mytilus polymorpha</name>
    <dbReference type="NCBI Taxonomy" id="45954"/>
    <lineage>
        <taxon>Eukaryota</taxon>
        <taxon>Metazoa</taxon>
        <taxon>Spiralia</taxon>
        <taxon>Lophotrochozoa</taxon>
        <taxon>Mollusca</taxon>
        <taxon>Bivalvia</taxon>
        <taxon>Autobranchia</taxon>
        <taxon>Heteroconchia</taxon>
        <taxon>Euheterodonta</taxon>
        <taxon>Imparidentia</taxon>
        <taxon>Neoheterodontei</taxon>
        <taxon>Myida</taxon>
        <taxon>Dreissenoidea</taxon>
        <taxon>Dreissenidae</taxon>
        <taxon>Dreissena</taxon>
    </lineage>
</organism>
<reference evidence="1" key="2">
    <citation type="submission" date="2020-11" db="EMBL/GenBank/DDBJ databases">
        <authorList>
            <person name="McCartney M.A."/>
            <person name="Auch B."/>
            <person name="Kono T."/>
            <person name="Mallez S."/>
            <person name="Becker A."/>
            <person name="Gohl D.M."/>
            <person name="Silverstein K.A.T."/>
            <person name="Koren S."/>
            <person name="Bechman K.B."/>
            <person name="Herman A."/>
            <person name="Abrahante J.E."/>
            <person name="Garbe J."/>
        </authorList>
    </citation>
    <scope>NUCLEOTIDE SEQUENCE</scope>
    <source>
        <strain evidence="1">Duluth1</strain>
        <tissue evidence="1">Whole animal</tissue>
    </source>
</reference>
<keyword evidence="2" id="KW-1185">Reference proteome</keyword>
<evidence type="ECO:0000313" key="1">
    <source>
        <dbReference type="EMBL" id="KAH3851977.1"/>
    </source>
</evidence>